<dbReference type="OrthoDB" id="2570341at2"/>
<dbReference type="PANTHER" id="PTHR30055:SF151">
    <property type="entry name" value="TRANSCRIPTIONAL REGULATORY PROTEIN"/>
    <property type="match status" value="1"/>
</dbReference>
<dbReference type="InterPro" id="IPR050109">
    <property type="entry name" value="HTH-type_TetR-like_transc_reg"/>
</dbReference>
<dbReference type="InterPro" id="IPR004111">
    <property type="entry name" value="Repressor_TetR_C"/>
</dbReference>
<evidence type="ECO:0000259" key="6">
    <source>
        <dbReference type="PROSITE" id="PS50977"/>
    </source>
</evidence>
<dbReference type="Pfam" id="PF00440">
    <property type="entry name" value="TetR_N"/>
    <property type="match status" value="1"/>
</dbReference>
<protein>
    <submittedName>
        <fullName evidence="7">DNA-binding transcriptional regulator, AcrR family</fullName>
    </submittedName>
</protein>
<keyword evidence="3" id="KW-0804">Transcription</keyword>
<dbReference type="InterPro" id="IPR001647">
    <property type="entry name" value="HTH_TetR"/>
</dbReference>
<sequence>MFAVYNGSVSDAPTDSGRGGSDRRPIWARPERGTRGPVPAHSRNAIVTAAVALADAEGLAAVSMRAIAAALGTSAGSLYRYLSSRDDLLDLMTDQVVGELQPYPEADGDWLDGMLLLARRQLALYQRHPWLLEVMHRTSGIGPQSLAWFDNCLRVLEPVPCAVTAKFEAIAMMTGLVSLFARSQTASPPFTFDGVDLAVYPHLAAAFTQPPAPTPQGDLFERTLRSLLAGLLVPEPPDRP</sequence>
<dbReference type="Gene3D" id="1.10.357.10">
    <property type="entry name" value="Tetracycline Repressor, domain 2"/>
    <property type="match status" value="1"/>
</dbReference>
<feature type="region of interest" description="Disordered" evidence="5">
    <location>
        <begin position="1"/>
        <end position="40"/>
    </location>
</feature>
<accession>A0A1H6AJL3</accession>
<proteinExistence type="predicted"/>
<keyword evidence="2 4" id="KW-0238">DNA-binding</keyword>
<dbReference type="PANTHER" id="PTHR30055">
    <property type="entry name" value="HTH-TYPE TRANSCRIPTIONAL REGULATOR RUTR"/>
    <property type="match status" value="1"/>
</dbReference>
<feature type="DNA-binding region" description="H-T-H motif" evidence="4">
    <location>
        <begin position="63"/>
        <end position="82"/>
    </location>
</feature>
<keyword evidence="8" id="KW-1185">Reference proteome</keyword>
<dbReference type="SUPFAM" id="SSF46689">
    <property type="entry name" value="Homeodomain-like"/>
    <property type="match status" value="1"/>
</dbReference>
<feature type="compositionally biased region" description="Basic and acidic residues" evidence="5">
    <location>
        <begin position="20"/>
        <end position="34"/>
    </location>
</feature>
<dbReference type="GO" id="GO:0003700">
    <property type="term" value="F:DNA-binding transcription factor activity"/>
    <property type="evidence" value="ECO:0007669"/>
    <property type="project" value="TreeGrafter"/>
</dbReference>
<dbReference type="EMBL" id="FNVO01000005">
    <property type="protein sequence ID" value="SEG48898.1"/>
    <property type="molecule type" value="Genomic_DNA"/>
</dbReference>
<feature type="domain" description="HTH tetR-type" evidence="6">
    <location>
        <begin position="40"/>
        <end position="100"/>
    </location>
</feature>
<evidence type="ECO:0000256" key="2">
    <source>
        <dbReference type="ARBA" id="ARBA00023125"/>
    </source>
</evidence>
<organism evidence="7 8">
    <name type="scientific">Thermomonospora echinospora</name>
    <dbReference type="NCBI Taxonomy" id="1992"/>
    <lineage>
        <taxon>Bacteria</taxon>
        <taxon>Bacillati</taxon>
        <taxon>Actinomycetota</taxon>
        <taxon>Actinomycetes</taxon>
        <taxon>Streptosporangiales</taxon>
        <taxon>Thermomonosporaceae</taxon>
        <taxon>Thermomonospora</taxon>
    </lineage>
</organism>
<evidence type="ECO:0000256" key="3">
    <source>
        <dbReference type="ARBA" id="ARBA00023163"/>
    </source>
</evidence>
<dbReference type="Pfam" id="PF02909">
    <property type="entry name" value="TetR_C_1"/>
    <property type="match status" value="1"/>
</dbReference>
<keyword evidence="1" id="KW-0805">Transcription regulation</keyword>
<dbReference type="AlphaFoldDB" id="A0A1H6AJL3"/>
<dbReference type="Gene3D" id="1.10.10.60">
    <property type="entry name" value="Homeodomain-like"/>
    <property type="match status" value="1"/>
</dbReference>
<evidence type="ECO:0000313" key="8">
    <source>
        <dbReference type="Proteomes" id="UP000236723"/>
    </source>
</evidence>
<name>A0A1H6AJL3_9ACTN</name>
<dbReference type="GO" id="GO:0045892">
    <property type="term" value="P:negative regulation of DNA-templated transcription"/>
    <property type="evidence" value="ECO:0007669"/>
    <property type="project" value="InterPro"/>
</dbReference>
<dbReference type="GO" id="GO:0000976">
    <property type="term" value="F:transcription cis-regulatory region binding"/>
    <property type="evidence" value="ECO:0007669"/>
    <property type="project" value="TreeGrafter"/>
</dbReference>
<gene>
    <name evidence="7" type="ORF">SAMN04489712_105503</name>
</gene>
<dbReference type="InterPro" id="IPR036271">
    <property type="entry name" value="Tet_transcr_reg_TetR-rel_C_sf"/>
</dbReference>
<evidence type="ECO:0000256" key="4">
    <source>
        <dbReference type="PROSITE-ProRule" id="PRU00335"/>
    </source>
</evidence>
<dbReference type="InterPro" id="IPR009057">
    <property type="entry name" value="Homeodomain-like_sf"/>
</dbReference>
<evidence type="ECO:0000256" key="1">
    <source>
        <dbReference type="ARBA" id="ARBA00023015"/>
    </source>
</evidence>
<evidence type="ECO:0000256" key="5">
    <source>
        <dbReference type="SAM" id="MobiDB-lite"/>
    </source>
</evidence>
<dbReference type="Proteomes" id="UP000236723">
    <property type="component" value="Unassembled WGS sequence"/>
</dbReference>
<dbReference type="PROSITE" id="PS50977">
    <property type="entry name" value="HTH_TETR_2"/>
    <property type="match status" value="1"/>
</dbReference>
<reference evidence="8" key="1">
    <citation type="submission" date="2016-10" db="EMBL/GenBank/DDBJ databases">
        <authorList>
            <person name="Varghese N."/>
            <person name="Submissions S."/>
        </authorList>
    </citation>
    <scope>NUCLEOTIDE SEQUENCE [LARGE SCALE GENOMIC DNA]</scope>
    <source>
        <strain evidence="8">DSM 43163</strain>
    </source>
</reference>
<dbReference type="SUPFAM" id="SSF48498">
    <property type="entry name" value="Tetracyclin repressor-like, C-terminal domain"/>
    <property type="match status" value="1"/>
</dbReference>
<dbReference type="PRINTS" id="PR00455">
    <property type="entry name" value="HTHTETR"/>
</dbReference>
<evidence type="ECO:0000313" key="7">
    <source>
        <dbReference type="EMBL" id="SEG48898.1"/>
    </source>
</evidence>